<name>A0A8S2D2D0_9BILA</name>
<sequence>MYIFLGLFAADTLQEVKQIRNHNVNISQQMVHHQNNHQQQSLDIVQNNDYRSGLPYKTIQRNGFRPSNVKHHPSHNNQTRSLDDLPSNASRSTSAGSLPVPPSTSVPKNRSFIDSRTSAKLKIGVDEMSKKFKKNKEILNLNEDIQMLVAKRLREDRLIFNGASQASPSIISSTSSCRLSSASTVSAPLQHERYSSAITNATGNTITESYSTSATTVPSTVGPSHSYQVPQLSNVGSESVILRKNPKSRNKPPVACPYYVMYFTQMYLKKEQKDAAILPKNNSNSRNSVPLRRAGRTSSQSILTYNSAFDDQRWIDYKQQNSNNNKDKEVEQQSLSKLSNGMAMFENETVQQLQDLLRTSSWNHIQV</sequence>
<feature type="compositionally biased region" description="Polar residues" evidence="1">
    <location>
        <begin position="87"/>
        <end position="96"/>
    </location>
</feature>
<protein>
    <submittedName>
        <fullName evidence="2">Uncharacterized protein</fullName>
    </submittedName>
</protein>
<dbReference type="EMBL" id="CAJNOK010001148">
    <property type="protein sequence ID" value="CAF0796050.1"/>
    <property type="molecule type" value="Genomic_DNA"/>
</dbReference>
<dbReference type="EMBL" id="CAJOBA010001148">
    <property type="protein sequence ID" value="CAF3579094.1"/>
    <property type="molecule type" value="Genomic_DNA"/>
</dbReference>
<reference evidence="2" key="1">
    <citation type="submission" date="2021-02" db="EMBL/GenBank/DDBJ databases">
        <authorList>
            <person name="Nowell W R."/>
        </authorList>
    </citation>
    <scope>NUCLEOTIDE SEQUENCE</scope>
</reference>
<dbReference type="AlphaFoldDB" id="A0A8S2D2D0"/>
<evidence type="ECO:0000256" key="1">
    <source>
        <dbReference type="SAM" id="MobiDB-lite"/>
    </source>
</evidence>
<evidence type="ECO:0000313" key="3">
    <source>
        <dbReference type="EMBL" id="CAF3579094.1"/>
    </source>
</evidence>
<gene>
    <name evidence="2" type="ORF">OVA965_LOCUS4390</name>
    <name evidence="3" type="ORF">TMI583_LOCUS4388</name>
</gene>
<feature type="region of interest" description="Disordered" evidence="1">
    <location>
        <begin position="55"/>
        <end position="113"/>
    </location>
</feature>
<evidence type="ECO:0000313" key="2">
    <source>
        <dbReference type="EMBL" id="CAF0796050.1"/>
    </source>
</evidence>
<evidence type="ECO:0000313" key="4">
    <source>
        <dbReference type="Proteomes" id="UP000677228"/>
    </source>
</evidence>
<feature type="region of interest" description="Disordered" evidence="1">
    <location>
        <begin position="277"/>
        <end position="297"/>
    </location>
</feature>
<dbReference type="Proteomes" id="UP000682733">
    <property type="component" value="Unassembled WGS sequence"/>
</dbReference>
<accession>A0A8S2D2D0</accession>
<organism evidence="2 4">
    <name type="scientific">Didymodactylos carnosus</name>
    <dbReference type="NCBI Taxonomy" id="1234261"/>
    <lineage>
        <taxon>Eukaryota</taxon>
        <taxon>Metazoa</taxon>
        <taxon>Spiralia</taxon>
        <taxon>Gnathifera</taxon>
        <taxon>Rotifera</taxon>
        <taxon>Eurotatoria</taxon>
        <taxon>Bdelloidea</taxon>
        <taxon>Philodinida</taxon>
        <taxon>Philodinidae</taxon>
        <taxon>Didymodactylos</taxon>
    </lineage>
</organism>
<proteinExistence type="predicted"/>
<dbReference type="Proteomes" id="UP000677228">
    <property type="component" value="Unassembled WGS sequence"/>
</dbReference>
<comment type="caution">
    <text evidence="2">The sequence shown here is derived from an EMBL/GenBank/DDBJ whole genome shotgun (WGS) entry which is preliminary data.</text>
</comment>